<dbReference type="PROSITE" id="PS00841">
    <property type="entry name" value="XPG_1"/>
    <property type="match status" value="1"/>
</dbReference>
<dbReference type="GO" id="GO:0046872">
    <property type="term" value="F:metal ion binding"/>
    <property type="evidence" value="ECO:0007669"/>
    <property type="project" value="InterPro"/>
</dbReference>
<keyword evidence="5" id="KW-0234">DNA repair</keyword>
<dbReference type="SMR" id="A2E2N7"/>
<dbReference type="Gene3D" id="3.40.50.1010">
    <property type="entry name" value="5'-nuclease"/>
    <property type="match status" value="1"/>
</dbReference>
<keyword evidence="6" id="KW-0539">Nucleus</keyword>
<dbReference type="Gene3D" id="1.10.150.20">
    <property type="entry name" value="5' to 3' exonuclease, C-terminal subdomain"/>
    <property type="match status" value="1"/>
</dbReference>
<dbReference type="InterPro" id="IPR036279">
    <property type="entry name" value="5-3_exonuclease_C_sf"/>
</dbReference>
<dbReference type="SUPFAM" id="SSF47807">
    <property type="entry name" value="5' to 3' exonuclease, C-terminal subdomain"/>
    <property type="match status" value="1"/>
</dbReference>
<evidence type="ECO:0000313" key="9">
    <source>
        <dbReference type="EMBL" id="EAY13065.1"/>
    </source>
</evidence>
<evidence type="ECO:0000256" key="3">
    <source>
        <dbReference type="ARBA" id="ARBA00022763"/>
    </source>
</evidence>
<evidence type="ECO:0000256" key="4">
    <source>
        <dbReference type="ARBA" id="ARBA00022801"/>
    </source>
</evidence>
<dbReference type="Proteomes" id="UP000001542">
    <property type="component" value="Unassembled WGS sequence"/>
</dbReference>
<dbReference type="VEuPathDB" id="TrichDB:TVAG_212470"/>
<dbReference type="PANTHER" id="PTHR11081">
    <property type="entry name" value="FLAP ENDONUCLEASE FAMILY MEMBER"/>
    <property type="match status" value="1"/>
</dbReference>
<evidence type="ECO:0000259" key="7">
    <source>
        <dbReference type="SMART" id="SM00484"/>
    </source>
</evidence>
<dbReference type="InParanoid" id="A2E2N7"/>
<dbReference type="EMBL" id="DS113291">
    <property type="protein sequence ID" value="EAY13065.1"/>
    <property type="molecule type" value="Genomic_DNA"/>
</dbReference>
<dbReference type="InterPro" id="IPR006086">
    <property type="entry name" value="XPG-I_dom"/>
</dbReference>
<keyword evidence="2" id="KW-0540">Nuclease</keyword>
<dbReference type="KEGG" id="tva:4771038"/>
<evidence type="ECO:0000256" key="5">
    <source>
        <dbReference type="ARBA" id="ARBA00023204"/>
    </source>
</evidence>
<keyword evidence="4" id="KW-0378">Hydrolase</keyword>
<dbReference type="Pfam" id="PF00867">
    <property type="entry name" value="XPG_I"/>
    <property type="match status" value="1"/>
</dbReference>
<sequence length="402" mass="44970">MGITGLLSLIHPVLRKCKIGDFKGKTAGVDGFVWLHRGCISCAKDIAKNLPCKSYISFFMKRAQMLIDNGIKPIIVFDGRELPAKIGTNEKRRALRNTSLQKADELERRGLSSEAYEYYKKAIDISPQVLFPLFKSLRKKHIDFFVAPYEADAQLSYLARNKICDFVITEDSDLIPYECPLTIFRLDSDGNCDAISYADLINVPILKSFTPRMILEACVLSGCDYLPSAPNFGIRTAFKLVGQTGSGQKAIDAAERTGKVAFPPGYRESFDVAVSVFRQQKVFDPRSKITVPCFEAGNCELAGEDLDTKDARNLAIGLLNPRTLEPFEELSDDEDSQSPAIPRFNITATESARRQFKSHFGEEEVPLRTIKVPQLSFEPKFIGKKCVVPTSFTPPSRRMLKK</sequence>
<feature type="domain" description="XPG-I" evidence="7">
    <location>
        <begin position="138"/>
        <end position="203"/>
    </location>
</feature>
<reference evidence="9" key="2">
    <citation type="journal article" date="2007" name="Science">
        <title>Draft genome sequence of the sexually transmitted pathogen Trichomonas vaginalis.</title>
        <authorList>
            <person name="Carlton J.M."/>
            <person name="Hirt R.P."/>
            <person name="Silva J.C."/>
            <person name="Delcher A.L."/>
            <person name="Schatz M."/>
            <person name="Zhao Q."/>
            <person name="Wortman J.R."/>
            <person name="Bidwell S.L."/>
            <person name="Alsmark U.C.M."/>
            <person name="Besteiro S."/>
            <person name="Sicheritz-Ponten T."/>
            <person name="Noel C.J."/>
            <person name="Dacks J.B."/>
            <person name="Foster P.G."/>
            <person name="Simillion C."/>
            <person name="Van de Peer Y."/>
            <person name="Miranda-Saavedra D."/>
            <person name="Barton G.J."/>
            <person name="Westrop G.D."/>
            <person name="Mueller S."/>
            <person name="Dessi D."/>
            <person name="Fiori P.L."/>
            <person name="Ren Q."/>
            <person name="Paulsen I."/>
            <person name="Zhang H."/>
            <person name="Bastida-Corcuera F.D."/>
            <person name="Simoes-Barbosa A."/>
            <person name="Brown M.T."/>
            <person name="Hayes R.D."/>
            <person name="Mukherjee M."/>
            <person name="Okumura C.Y."/>
            <person name="Schneider R."/>
            <person name="Smith A.J."/>
            <person name="Vanacova S."/>
            <person name="Villalvazo M."/>
            <person name="Haas B.J."/>
            <person name="Pertea M."/>
            <person name="Feldblyum T.V."/>
            <person name="Utterback T.R."/>
            <person name="Shu C.L."/>
            <person name="Osoegawa K."/>
            <person name="de Jong P.J."/>
            <person name="Hrdy I."/>
            <person name="Horvathova L."/>
            <person name="Zubacova Z."/>
            <person name="Dolezal P."/>
            <person name="Malik S.B."/>
            <person name="Logsdon J.M. Jr."/>
            <person name="Henze K."/>
            <person name="Gupta A."/>
            <person name="Wang C.C."/>
            <person name="Dunne R.L."/>
            <person name="Upcroft J.A."/>
            <person name="Upcroft P."/>
            <person name="White O."/>
            <person name="Salzberg S.L."/>
            <person name="Tang P."/>
            <person name="Chiu C.-H."/>
            <person name="Lee Y.-S."/>
            <person name="Embley T.M."/>
            <person name="Coombs G.H."/>
            <person name="Mottram J.C."/>
            <person name="Tachezy J."/>
            <person name="Fraser-Liggett C.M."/>
            <person name="Johnson P.J."/>
        </authorList>
    </citation>
    <scope>NUCLEOTIDE SEQUENCE [LARGE SCALE GENOMIC DNA]</scope>
    <source>
        <strain evidence="9">G3</strain>
    </source>
</reference>
<keyword evidence="3" id="KW-0227">DNA damage</keyword>
<dbReference type="InterPro" id="IPR019974">
    <property type="entry name" value="XPG_CS"/>
</dbReference>
<comment type="subcellular location">
    <subcellularLocation>
        <location evidence="1">Nucleus</location>
    </subcellularLocation>
</comment>
<dbReference type="InterPro" id="IPR029060">
    <property type="entry name" value="PIN-like_dom_sf"/>
</dbReference>
<dbReference type="Pfam" id="PF00752">
    <property type="entry name" value="XPG_N"/>
    <property type="match status" value="1"/>
</dbReference>
<dbReference type="InterPro" id="IPR044752">
    <property type="entry name" value="PIN-like_EXO1"/>
</dbReference>
<gene>
    <name evidence="9" type="ORF">TVAG_212470</name>
</gene>
<dbReference type="GO" id="GO:0017108">
    <property type="term" value="F:5'-flap endonuclease activity"/>
    <property type="evidence" value="ECO:0000318"/>
    <property type="project" value="GO_Central"/>
</dbReference>
<reference evidence="9" key="1">
    <citation type="submission" date="2006-10" db="EMBL/GenBank/DDBJ databases">
        <authorList>
            <person name="Amadeo P."/>
            <person name="Zhao Q."/>
            <person name="Wortman J."/>
            <person name="Fraser-Liggett C."/>
            <person name="Carlton J."/>
        </authorList>
    </citation>
    <scope>NUCLEOTIDE SEQUENCE</scope>
    <source>
        <strain evidence="9">G3</strain>
    </source>
</reference>
<dbReference type="InterPro" id="IPR006085">
    <property type="entry name" value="XPG_DNA_repair_N"/>
</dbReference>
<dbReference type="GO" id="GO:0005634">
    <property type="term" value="C:nucleus"/>
    <property type="evidence" value="ECO:0007669"/>
    <property type="project" value="UniProtKB-SubCell"/>
</dbReference>
<dbReference type="SMART" id="SM00485">
    <property type="entry name" value="XPGN"/>
    <property type="match status" value="1"/>
</dbReference>
<evidence type="ECO:0000313" key="10">
    <source>
        <dbReference type="Proteomes" id="UP000001542"/>
    </source>
</evidence>
<dbReference type="CDD" id="cd09857">
    <property type="entry name" value="PIN_EXO1"/>
    <property type="match status" value="1"/>
</dbReference>
<protein>
    <submittedName>
        <fullName evidence="9">XPG N-terminal domain containing protein</fullName>
    </submittedName>
</protein>
<dbReference type="PANTHER" id="PTHR11081:SF65">
    <property type="entry name" value="DNA DAMAGE-INDUCIBLE PROTEIN DIN7-RELATED"/>
    <property type="match status" value="1"/>
</dbReference>
<evidence type="ECO:0000259" key="8">
    <source>
        <dbReference type="SMART" id="SM00485"/>
    </source>
</evidence>
<dbReference type="VEuPathDB" id="TrichDB:TVAGG3_0166250"/>
<evidence type="ECO:0000256" key="1">
    <source>
        <dbReference type="ARBA" id="ARBA00004123"/>
    </source>
</evidence>
<name>A2E2N7_TRIV3</name>
<keyword evidence="10" id="KW-1185">Reference proteome</keyword>
<dbReference type="CDD" id="cd09901">
    <property type="entry name" value="H3TH_FEN1-like"/>
    <property type="match status" value="1"/>
</dbReference>
<dbReference type="FunFam" id="3.40.50.1010:FF:000002">
    <property type="entry name" value="Exonuclease 1, putative"/>
    <property type="match status" value="1"/>
</dbReference>
<evidence type="ECO:0000256" key="2">
    <source>
        <dbReference type="ARBA" id="ARBA00022722"/>
    </source>
</evidence>
<dbReference type="PRINTS" id="PR00853">
    <property type="entry name" value="XPGRADSUPER"/>
</dbReference>
<dbReference type="InterPro" id="IPR006084">
    <property type="entry name" value="XPG/Rad2"/>
</dbReference>
<dbReference type="OrthoDB" id="26491at2759"/>
<evidence type="ECO:0000256" key="6">
    <source>
        <dbReference type="ARBA" id="ARBA00023242"/>
    </source>
</evidence>
<dbReference type="STRING" id="5722.A2E2N7"/>
<dbReference type="OMA" id="DVQFRAM"/>
<dbReference type="eggNOG" id="KOG2518">
    <property type="taxonomic scope" value="Eukaryota"/>
</dbReference>
<dbReference type="GO" id="GO:0006281">
    <property type="term" value="P:DNA repair"/>
    <property type="evidence" value="ECO:0007669"/>
    <property type="project" value="UniProtKB-KW"/>
</dbReference>
<accession>A2E2N7</accession>
<organism evidence="9 10">
    <name type="scientific">Trichomonas vaginalis (strain ATCC PRA-98 / G3)</name>
    <dbReference type="NCBI Taxonomy" id="412133"/>
    <lineage>
        <taxon>Eukaryota</taxon>
        <taxon>Metamonada</taxon>
        <taxon>Parabasalia</taxon>
        <taxon>Trichomonadida</taxon>
        <taxon>Trichomonadidae</taxon>
        <taxon>Trichomonas</taxon>
    </lineage>
</organism>
<dbReference type="AlphaFoldDB" id="A2E2N7"/>
<proteinExistence type="predicted"/>
<feature type="domain" description="XPG N-terminal" evidence="8">
    <location>
        <begin position="1"/>
        <end position="99"/>
    </location>
</feature>
<dbReference type="RefSeq" id="XP_001325288.1">
    <property type="nucleotide sequence ID" value="XM_001325253.1"/>
</dbReference>
<dbReference type="SUPFAM" id="SSF88723">
    <property type="entry name" value="PIN domain-like"/>
    <property type="match status" value="1"/>
</dbReference>
<dbReference type="SMART" id="SM00484">
    <property type="entry name" value="XPGI"/>
    <property type="match status" value="1"/>
</dbReference>